<dbReference type="SUPFAM" id="SSF52777">
    <property type="entry name" value="CoA-dependent acyltransferases"/>
    <property type="match status" value="1"/>
</dbReference>
<dbReference type="AlphaFoldDB" id="A0A8T0R7S8"/>
<dbReference type="Pfam" id="PF02458">
    <property type="entry name" value="Transferase"/>
    <property type="match status" value="1"/>
</dbReference>
<dbReference type="InterPro" id="IPR050317">
    <property type="entry name" value="Plant_Fungal_Acyltransferase"/>
</dbReference>
<comment type="similarity">
    <text evidence="1">Belongs to the plant acyltransferase family.</text>
</comment>
<keyword evidence="5" id="KW-1185">Reference proteome</keyword>
<dbReference type="EMBL" id="CM029047">
    <property type="protein sequence ID" value="KAG2581842.1"/>
    <property type="molecule type" value="Genomic_DNA"/>
</dbReference>
<organism evidence="4 5">
    <name type="scientific">Panicum virgatum</name>
    <name type="common">Blackwell switchgrass</name>
    <dbReference type="NCBI Taxonomy" id="38727"/>
    <lineage>
        <taxon>Eukaryota</taxon>
        <taxon>Viridiplantae</taxon>
        <taxon>Streptophyta</taxon>
        <taxon>Embryophyta</taxon>
        <taxon>Tracheophyta</taxon>
        <taxon>Spermatophyta</taxon>
        <taxon>Magnoliopsida</taxon>
        <taxon>Liliopsida</taxon>
        <taxon>Poales</taxon>
        <taxon>Poaceae</taxon>
        <taxon>PACMAD clade</taxon>
        <taxon>Panicoideae</taxon>
        <taxon>Panicodae</taxon>
        <taxon>Paniceae</taxon>
        <taxon>Panicinae</taxon>
        <taxon>Panicum</taxon>
        <taxon>Panicum sect. Hiantes</taxon>
    </lineage>
</organism>
<dbReference type="OrthoDB" id="671439at2759"/>
<gene>
    <name evidence="4" type="ORF">PVAP13_6KG066835</name>
</gene>
<sequence length="453" mass="47763">METKMKTMMPVEVVDTALVAPSEETPRQPLWLSNLDLVVPRRHTPLVYYYPASAQGQGGASLAPDRLKAALAGALVPFYPLAGRLGGAAPDGRLQIDCNGEGALFVVARAEHLAGDEIFEGYAPSPEIRRAFVPSSEPVDDDDAASCPVAMFQVTLLRCGGVVLGTAIHHVVSDGVSSFQFIQTWAGLARGLAVGAEAAACGPLPVHDRTLLRARRPPCPTSDHLDYSPAFPTRRLRPSPTRVYPVSPKLLADLRSRCGSGVSAFAAVAAHLWRCVCVARGAAAAPAGSDTTHLGLPVNVRRRLRPPLPDGYFGNALVRGLVTAPVGDVLDGSLGSVAAAIRRAVDGVDDAYARSLVDYLELELGDAASGQAVASESEQRVPAWDLWVVSWLGMPMYSADFGSGAPGLVAPAHMFSPGQALVTPCANGDDGITVLLAMEPEHIKCFEKAFYGE</sequence>
<dbReference type="GO" id="GO:0016747">
    <property type="term" value="F:acyltransferase activity, transferring groups other than amino-acyl groups"/>
    <property type="evidence" value="ECO:0007669"/>
    <property type="project" value="TreeGrafter"/>
</dbReference>
<evidence type="ECO:0000256" key="2">
    <source>
        <dbReference type="ARBA" id="ARBA00022679"/>
    </source>
</evidence>
<accession>A0A8T0R7S8</accession>
<proteinExistence type="inferred from homology"/>
<evidence type="ECO:0000313" key="4">
    <source>
        <dbReference type="EMBL" id="KAG2581842.1"/>
    </source>
</evidence>
<dbReference type="InterPro" id="IPR023213">
    <property type="entry name" value="CAT-like_dom_sf"/>
</dbReference>
<dbReference type="PANTHER" id="PTHR31642:SF147">
    <property type="entry name" value="PUTRESCINE HYDROXYCINNAMOYLTRANSFERASE 1"/>
    <property type="match status" value="1"/>
</dbReference>
<comment type="caution">
    <text evidence="4">The sequence shown here is derived from an EMBL/GenBank/DDBJ whole genome shotgun (WGS) entry which is preliminary data.</text>
</comment>
<dbReference type="PANTHER" id="PTHR31642">
    <property type="entry name" value="TRICHOTHECENE 3-O-ACETYLTRANSFERASE"/>
    <property type="match status" value="1"/>
</dbReference>
<dbReference type="Gene3D" id="3.30.559.10">
    <property type="entry name" value="Chloramphenicol acetyltransferase-like domain"/>
    <property type="match status" value="2"/>
</dbReference>
<dbReference type="Proteomes" id="UP000823388">
    <property type="component" value="Chromosome 6K"/>
</dbReference>
<reference evidence="4" key="1">
    <citation type="submission" date="2020-05" db="EMBL/GenBank/DDBJ databases">
        <title>WGS assembly of Panicum virgatum.</title>
        <authorList>
            <person name="Lovell J.T."/>
            <person name="Jenkins J."/>
            <person name="Shu S."/>
            <person name="Juenger T.E."/>
            <person name="Schmutz J."/>
        </authorList>
    </citation>
    <scope>NUCLEOTIDE SEQUENCE</scope>
    <source>
        <strain evidence="4">AP13</strain>
    </source>
</reference>
<evidence type="ECO:0000256" key="1">
    <source>
        <dbReference type="ARBA" id="ARBA00009861"/>
    </source>
</evidence>
<keyword evidence="3" id="KW-0012">Acyltransferase</keyword>
<name>A0A8T0R7S8_PANVG</name>
<evidence type="ECO:0000256" key="3">
    <source>
        <dbReference type="ARBA" id="ARBA00023315"/>
    </source>
</evidence>
<evidence type="ECO:0000313" key="5">
    <source>
        <dbReference type="Proteomes" id="UP000823388"/>
    </source>
</evidence>
<keyword evidence="2" id="KW-0808">Transferase</keyword>
<protein>
    <submittedName>
        <fullName evidence="4">Uncharacterized protein</fullName>
    </submittedName>
</protein>